<feature type="transmembrane region" description="Helical" evidence="1">
    <location>
        <begin position="12"/>
        <end position="29"/>
    </location>
</feature>
<name>A0AAN9XV68_PSOTE</name>
<dbReference type="AlphaFoldDB" id="A0AAN9XV68"/>
<keyword evidence="3" id="KW-1185">Reference proteome</keyword>
<dbReference type="Proteomes" id="UP001386955">
    <property type="component" value="Unassembled WGS sequence"/>
</dbReference>
<evidence type="ECO:0000313" key="3">
    <source>
        <dbReference type="Proteomes" id="UP001386955"/>
    </source>
</evidence>
<keyword evidence="1" id="KW-1133">Transmembrane helix</keyword>
<gene>
    <name evidence="2" type="ORF">VNO78_01444</name>
</gene>
<feature type="transmembrane region" description="Helical" evidence="1">
    <location>
        <begin position="35"/>
        <end position="55"/>
    </location>
</feature>
<reference evidence="2 3" key="1">
    <citation type="submission" date="2024-01" db="EMBL/GenBank/DDBJ databases">
        <title>The genomes of 5 underutilized Papilionoideae crops provide insights into root nodulation and disease resistanc.</title>
        <authorList>
            <person name="Jiang F."/>
        </authorList>
    </citation>
    <scope>NUCLEOTIDE SEQUENCE [LARGE SCALE GENOMIC DNA]</scope>
    <source>
        <strain evidence="2">DUOXIRENSHENG_FW03</strain>
        <tissue evidence="2">Leaves</tissue>
    </source>
</reference>
<sequence>MWHRVFCFQFNYVYQSWVCLCAVFLHFLFLDPSLVCLWSALFTFSLVAAFVYNHISPSTFNFLARSSKHNNF</sequence>
<dbReference type="EMBL" id="JAYMYS010000001">
    <property type="protein sequence ID" value="KAK7410567.1"/>
    <property type="molecule type" value="Genomic_DNA"/>
</dbReference>
<keyword evidence="1" id="KW-0472">Membrane</keyword>
<protein>
    <submittedName>
        <fullName evidence="2">Uncharacterized protein</fullName>
    </submittedName>
</protein>
<evidence type="ECO:0000256" key="1">
    <source>
        <dbReference type="SAM" id="Phobius"/>
    </source>
</evidence>
<comment type="caution">
    <text evidence="2">The sequence shown here is derived from an EMBL/GenBank/DDBJ whole genome shotgun (WGS) entry which is preliminary data.</text>
</comment>
<organism evidence="2 3">
    <name type="scientific">Psophocarpus tetragonolobus</name>
    <name type="common">Winged bean</name>
    <name type="synonym">Dolichos tetragonolobus</name>
    <dbReference type="NCBI Taxonomy" id="3891"/>
    <lineage>
        <taxon>Eukaryota</taxon>
        <taxon>Viridiplantae</taxon>
        <taxon>Streptophyta</taxon>
        <taxon>Embryophyta</taxon>
        <taxon>Tracheophyta</taxon>
        <taxon>Spermatophyta</taxon>
        <taxon>Magnoliopsida</taxon>
        <taxon>eudicotyledons</taxon>
        <taxon>Gunneridae</taxon>
        <taxon>Pentapetalae</taxon>
        <taxon>rosids</taxon>
        <taxon>fabids</taxon>
        <taxon>Fabales</taxon>
        <taxon>Fabaceae</taxon>
        <taxon>Papilionoideae</taxon>
        <taxon>50 kb inversion clade</taxon>
        <taxon>NPAAA clade</taxon>
        <taxon>indigoferoid/millettioid clade</taxon>
        <taxon>Phaseoleae</taxon>
        <taxon>Psophocarpus</taxon>
    </lineage>
</organism>
<accession>A0AAN9XV68</accession>
<proteinExistence type="predicted"/>
<keyword evidence="1" id="KW-0812">Transmembrane</keyword>
<evidence type="ECO:0000313" key="2">
    <source>
        <dbReference type="EMBL" id="KAK7410567.1"/>
    </source>
</evidence>